<dbReference type="AlphaFoldDB" id="A0A2G9UHY6"/>
<dbReference type="PROSITE" id="PS50071">
    <property type="entry name" value="HOMEOBOX_2"/>
    <property type="match status" value="1"/>
</dbReference>
<dbReference type="Pfam" id="PF00046">
    <property type="entry name" value="Homeodomain"/>
    <property type="match status" value="1"/>
</dbReference>
<dbReference type="PANTHER" id="PTHR45793">
    <property type="entry name" value="HOMEOBOX PROTEIN"/>
    <property type="match status" value="1"/>
</dbReference>
<feature type="domain" description="Homeobox" evidence="7">
    <location>
        <begin position="19"/>
        <end position="66"/>
    </location>
</feature>
<dbReference type="InterPro" id="IPR001356">
    <property type="entry name" value="HD"/>
</dbReference>
<evidence type="ECO:0000313" key="8">
    <source>
        <dbReference type="EMBL" id="PIO69854.1"/>
    </source>
</evidence>
<evidence type="ECO:0000256" key="6">
    <source>
        <dbReference type="RuleBase" id="RU000682"/>
    </source>
</evidence>
<reference evidence="8 9" key="1">
    <citation type="submission" date="2015-09" db="EMBL/GenBank/DDBJ databases">
        <title>Draft genome of the parasitic nematode Teladorsagia circumcincta isolate WARC Sus (inbred).</title>
        <authorList>
            <person name="Mitreva M."/>
        </authorList>
    </citation>
    <scope>NUCLEOTIDE SEQUENCE [LARGE SCALE GENOMIC DNA]</scope>
    <source>
        <strain evidence="8 9">S</strain>
    </source>
</reference>
<dbReference type="PANTHER" id="PTHR45793:SF27">
    <property type="entry name" value="HOMEOBOX PROTEIN CEH-37"/>
    <property type="match status" value="1"/>
</dbReference>
<gene>
    <name evidence="8" type="ORF">TELCIR_08309</name>
</gene>
<dbReference type="GO" id="GO:0005634">
    <property type="term" value="C:nucleus"/>
    <property type="evidence" value="ECO:0007669"/>
    <property type="project" value="UniProtKB-SubCell"/>
</dbReference>
<protein>
    <submittedName>
        <fullName evidence="8">Homeobox domain protein</fullName>
    </submittedName>
</protein>
<comment type="subcellular location">
    <subcellularLocation>
        <location evidence="1 5 6">Nucleus</location>
    </subcellularLocation>
</comment>
<dbReference type="CDD" id="cd00086">
    <property type="entry name" value="homeodomain"/>
    <property type="match status" value="1"/>
</dbReference>
<evidence type="ECO:0000256" key="5">
    <source>
        <dbReference type="PROSITE-ProRule" id="PRU00108"/>
    </source>
</evidence>
<feature type="non-terminal residue" evidence="8">
    <location>
        <position position="66"/>
    </location>
</feature>
<evidence type="ECO:0000256" key="4">
    <source>
        <dbReference type="ARBA" id="ARBA00023242"/>
    </source>
</evidence>
<evidence type="ECO:0000256" key="3">
    <source>
        <dbReference type="ARBA" id="ARBA00023155"/>
    </source>
</evidence>
<dbReference type="EMBL" id="KZ346491">
    <property type="protein sequence ID" value="PIO69854.1"/>
    <property type="molecule type" value="Genomic_DNA"/>
</dbReference>
<keyword evidence="9" id="KW-1185">Reference proteome</keyword>
<dbReference type="OrthoDB" id="6159439at2759"/>
<keyword evidence="3 5" id="KW-0371">Homeobox</keyword>
<dbReference type="Proteomes" id="UP000230423">
    <property type="component" value="Unassembled WGS sequence"/>
</dbReference>
<name>A0A2G9UHY6_TELCI</name>
<keyword evidence="2 5" id="KW-0238">DNA-binding</keyword>
<sequence>MKCVLHRNTPLIFFAMVAPKNRRGRTTLNRQQLEVLETLYEATPYPDLFTREKVAEQLQLEERRVH</sequence>
<accession>A0A2G9UHY6</accession>
<dbReference type="Gene3D" id="1.10.10.60">
    <property type="entry name" value="Homeodomain-like"/>
    <property type="match status" value="1"/>
</dbReference>
<keyword evidence="4 5" id="KW-0539">Nucleus</keyword>
<evidence type="ECO:0000259" key="7">
    <source>
        <dbReference type="PROSITE" id="PS50071"/>
    </source>
</evidence>
<dbReference type="SUPFAM" id="SSF46689">
    <property type="entry name" value="Homeodomain-like"/>
    <property type="match status" value="1"/>
</dbReference>
<evidence type="ECO:0000256" key="1">
    <source>
        <dbReference type="ARBA" id="ARBA00004123"/>
    </source>
</evidence>
<organism evidence="8 9">
    <name type="scientific">Teladorsagia circumcincta</name>
    <name type="common">Brown stomach worm</name>
    <name type="synonym">Ostertagia circumcincta</name>
    <dbReference type="NCBI Taxonomy" id="45464"/>
    <lineage>
        <taxon>Eukaryota</taxon>
        <taxon>Metazoa</taxon>
        <taxon>Ecdysozoa</taxon>
        <taxon>Nematoda</taxon>
        <taxon>Chromadorea</taxon>
        <taxon>Rhabditida</taxon>
        <taxon>Rhabditina</taxon>
        <taxon>Rhabditomorpha</taxon>
        <taxon>Strongyloidea</taxon>
        <taxon>Trichostrongylidae</taxon>
        <taxon>Teladorsagia</taxon>
    </lineage>
</organism>
<evidence type="ECO:0000313" key="9">
    <source>
        <dbReference type="Proteomes" id="UP000230423"/>
    </source>
</evidence>
<dbReference type="InterPro" id="IPR009057">
    <property type="entry name" value="Homeodomain-like_sf"/>
</dbReference>
<proteinExistence type="predicted"/>
<dbReference type="GO" id="GO:0000978">
    <property type="term" value="F:RNA polymerase II cis-regulatory region sequence-specific DNA binding"/>
    <property type="evidence" value="ECO:0007669"/>
    <property type="project" value="TreeGrafter"/>
</dbReference>
<dbReference type="GO" id="GO:0000981">
    <property type="term" value="F:DNA-binding transcription factor activity, RNA polymerase II-specific"/>
    <property type="evidence" value="ECO:0007669"/>
    <property type="project" value="TreeGrafter"/>
</dbReference>
<evidence type="ECO:0000256" key="2">
    <source>
        <dbReference type="ARBA" id="ARBA00023125"/>
    </source>
</evidence>